<feature type="region of interest" description="Disordered" evidence="1">
    <location>
        <begin position="174"/>
        <end position="212"/>
    </location>
</feature>
<organism evidence="2">
    <name type="scientific">Anthurium amnicola</name>
    <dbReference type="NCBI Taxonomy" id="1678845"/>
    <lineage>
        <taxon>Eukaryota</taxon>
        <taxon>Viridiplantae</taxon>
        <taxon>Streptophyta</taxon>
        <taxon>Embryophyta</taxon>
        <taxon>Tracheophyta</taxon>
        <taxon>Spermatophyta</taxon>
        <taxon>Magnoliopsida</taxon>
        <taxon>Liliopsida</taxon>
        <taxon>Araceae</taxon>
        <taxon>Pothoideae</taxon>
        <taxon>Potheae</taxon>
        <taxon>Anthurium</taxon>
    </lineage>
</organism>
<proteinExistence type="predicted"/>
<evidence type="ECO:0000313" key="2">
    <source>
        <dbReference type="EMBL" id="JAT52753.1"/>
    </source>
</evidence>
<sequence length="226" mass="24127">MAVQEEGGWPLGLQPLNVRIGLARSADFSRSMSFSTLISGSPTSSTDSSSDLDTESTGSFFHDRSITLGSLMGITSILQLSSGSFSGRRRQDSLRRRKSIQRPRTSWFFSLCTRATVDGDTAATGKAPSLGHFLEVERRASGGHRRNRVPITYELDGVLLESQPVPEPNSLFSNGCIAPPPAPTQDGGGESSGWAGSSDKRHQRDSGHANGHGIPVRFSCMGGCSL</sequence>
<dbReference type="EMBL" id="GDJX01015183">
    <property type="protein sequence ID" value="JAT52753.1"/>
    <property type="molecule type" value="Transcribed_RNA"/>
</dbReference>
<dbReference type="InterPro" id="IPR040344">
    <property type="entry name" value="At3g17950-like"/>
</dbReference>
<protein>
    <submittedName>
        <fullName evidence="2">Uncharacterized protein At3g17950</fullName>
    </submittedName>
</protein>
<accession>A0A1D1YDP7</accession>
<dbReference type="PANTHER" id="PTHR33544">
    <property type="entry name" value="DUF4005 DOMAIN-CONTAINING PROTEIN-RELATED"/>
    <property type="match status" value="1"/>
</dbReference>
<reference evidence="2" key="1">
    <citation type="submission" date="2015-07" db="EMBL/GenBank/DDBJ databases">
        <title>Transcriptome Assembly of Anthurium amnicola.</title>
        <authorList>
            <person name="Suzuki J."/>
        </authorList>
    </citation>
    <scope>NUCLEOTIDE SEQUENCE</scope>
</reference>
<feature type="compositionally biased region" description="Basic and acidic residues" evidence="1">
    <location>
        <begin position="198"/>
        <end position="207"/>
    </location>
</feature>
<name>A0A1D1YDP7_9ARAE</name>
<dbReference type="AlphaFoldDB" id="A0A1D1YDP7"/>
<evidence type="ECO:0000256" key="1">
    <source>
        <dbReference type="SAM" id="MobiDB-lite"/>
    </source>
</evidence>
<dbReference type="PANTHER" id="PTHR33544:SF5">
    <property type="entry name" value="DUF4005 DOMAIN-CONTAINING PROTEIN"/>
    <property type="match status" value="1"/>
</dbReference>
<gene>
    <name evidence="2" type="primary">Y-3_0</name>
    <name evidence="2" type="ORF">g.144633</name>
</gene>